<proteinExistence type="predicted"/>
<dbReference type="AlphaFoldDB" id="A0A6L5X603"/>
<keyword evidence="2" id="KW-1185">Reference proteome</keyword>
<sequence length="140" mass="15563">MSRSITKKIDDGILDFNFENSQGKIFASFRMNPSDAGLAARCSTAAAKIEQMRQEAPEGAGDLEKYDGKIRELIDELLGYPASETLFIAPMTPTTILPSGEMFAVYVMDAILDAVKPELEKRQKKMQAAVEKYTKKYESV</sequence>
<dbReference type="EMBL" id="VULZ01000001">
    <property type="protein sequence ID" value="MSS13782.1"/>
    <property type="molecule type" value="Genomic_DNA"/>
</dbReference>
<reference evidence="1 2" key="1">
    <citation type="submission" date="2019-08" db="EMBL/GenBank/DDBJ databases">
        <title>In-depth cultivation of the pig gut microbiome towards novel bacterial diversity and tailored functional studies.</title>
        <authorList>
            <person name="Wylensek D."/>
            <person name="Hitch T.C.A."/>
            <person name="Clavel T."/>
        </authorList>
    </citation>
    <scope>NUCLEOTIDE SEQUENCE [LARGE SCALE GENOMIC DNA]</scope>
    <source>
        <strain evidence="1 2">Oil+RF-744-WCA-WT-11</strain>
    </source>
</reference>
<evidence type="ECO:0000313" key="1">
    <source>
        <dbReference type="EMBL" id="MSS13782.1"/>
    </source>
</evidence>
<organism evidence="1 2">
    <name type="scientific">Porcincola intestinalis</name>
    <dbReference type="NCBI Taxonomy" id="2606632"/>
    <lineage>
        <taxon>Bacteria</taxon>
        <taxon>Bacillati</taxon>
        <taxon>Bacillota</taxon>
        <taxon>Clostridia</taxon>
        <taxon>Lachnospirales</taxon>
        <taxon>Lachnospiraceae</taxon>
        <taxon>Porcincola</taxon>
    </lineage>
</organism>
<comment type="caution">
    <text evidence="1">The sequence shown here is derived from an EMBL/GenBank/DDBJ whole genome shotgun (WGS) entry which is preliminary data.</text>
</comment>
<dbReference type="RefSeq" id="WP_154522239.1">
    <property type="nucleotide sequence ID" value="NZ_VULZ01000001.1"/>
</dbReference>
<protein>
    <submittedName>
        <fullName evidence="1">Uncharacterized protein</fullName>
    </submittedName>
</protein>
<dbReference type="Proteomes" id="UP000481852">
    <property type="component" value="Unassembled WGS sequence"/>
</dbReference>
<accession>A0A6L5X603</accession>
<evidence type="ECO:0000313" key="2">
    <source>
        <dbReference type="Proteomes" id="UP000481852"/>
    </source>
</evidence>
<gene>
    <name evidence="1" type="ORF">FYJ35_01785</name>
</gene>
<name>A0A6L5X603_9FIRM</name>